<dbReference type="Proteomes" id="UP001176941">
    <property type="component" value="Chromosome 20"/>
</dbReference>
<feature type="region of interest" description="Disordered" evidence="2">
    <location>
        <begin position="150"/>
        <end position="210"/>
    </location>
</feature>
<feature type="compositionally biased region" description="Polar residues" evidence="2">
    <location>
        <begin position="201"/>
        <end position="210"/>
    </location>
</feature>
<sequence>MRWAPPSCAPVPQLCPCGSLFRSDMAREPRPSAARRGRKRPWGTAVSRRSYSLDYQLHREDGACRVYQHQGVPPLLHRVPVRIRRAHLGTGAKGRFSPHRAPRKSQLPPETKLQTEELHRLRAELSHIKAQVDRLLQRVELMEQRRDQLPGTEVCEPNRGSGSQGSLCRTTEPRQEPRGPRALLEADGSQEHTDPEDAVKNQASDQEGCQ</sequence>
<evidence type="ECO:0000313" key="4">
    <source>
        <dbReference type="Proteomes" id="UP001176941"/>
    </source>
</evidence>
<keyword evidence="1" id="KW-0175">Coiled coil</keyword>
<proteinExistence type="predicted"/>
<keyword evidence="4" id="KW-1185">Reference proteome</keyword>
<feature type="coiled-coil region" evidence="1">
    <location>
        <begin position="118"/>
        <end position="145"/>
    </location>
</feature>
<feature type="region of interest" description="Disordered" evidence="2">
    <location>
        <begin position="89"/>
        <end position="111"/>
    </location>
</feature>
<feature type="compositionally biased region" description="Polar residues" evidence="2">
    <location>
        <begin position="160"/>
        <end position="169"/>
    </location>
</feature>
<feature type="compositionally biased region" description="Basic and acidic residues" evidence="2">
    <location>
        <begin position="189"/>
        <end position="199"/>
    </location>
</feature>
<protein>
    <submittedName>
        <fullName evidence="3">Uncharacterized protein</fullName>
    </submittedName>
</protein>
<dbReference type="EMBL" id="OX459956">
    <property type="protein sequence ID" value="CAI9162405.1"/>
    <property type="molecule type" value="Genomic_DNA"/>
</dbReference>
<reference evidence="3" key="1">
    <citation type="submission" date="2023-04" db="EMBL/GenBank/DDBJ databases">
        <authorList>
            <consortium name="ELIXIR-Norway"/>
        </authorList>
    </citation>
    <scope>NUCLEOTIDE SEQUENCE [LARGE SCALE GENOMIC DNA]</scope>
</reference>
<organism evidence="3 4">
    <name type="scientific">Rangifer tarandus platyrhynchus</name>
    <name type="common">Svalbard reindeer</name>
    <dbReference type="NCBI Taxonomy" id="3082113"/>
    <lineage>
        <taxon>Eukaryota</taxon>
        <taxon>Metazoa</taxon>
        <taxon>Chordata</taxon>
        <taxon>Craniata</taxon>
        <taxon>Vertebrata</taxon>
        <taxon>Euteleostomi</taxon>
        <taxon>Mammalia</taxon>
        <taxon>Eutheria</taxon>
        <taxon>Laurasiatheria</taxon>
        <taxon>Artiodactyla</taxon>
        <taxon>Ruminantia</taxon>
        <taxon>Pecora</taxon>
        <taxon>Cervidae</taxon>
        <taxon>Odocoileinae</taxon>
        <taxon>Rangifer</taxon>
    </lineage>
</organism>
<evidence type="ECO:0000313" key="3">
    <source>
        <dbReference type="EMBL" id="CAI9162405.1"/>
    </source>
</evidence>
<evidence type="ECO:0000256" key="1">
    <source>
        <dbReference type="SAM" id="Coils"/>
    </source>
</evidence>
<name>A0ABN8YLF3_RANTA</name>
<accession>A0ABN8YLF3</accession>
<gene>
    <name evidence="3" type="ORF">MRATA1EN1_LOCUS11367</name>
</gene>
<evidence type="ECO:0000256" key="2">
    <source>
        <dbReference type="SAM" id="MobiDB-lite"/>
    </source>
</evidence>